<dbReference type="GO" id="GO:0046872">
    <property type="term" value="F:metal ion binding"/>
    <property type="evidence" value="ECO:0007669"/>
    <property type="project" value="UniProtKB-UniRule"/>
</dbReference>
<dbReference type="Pfam" id="PF09298">
    <property type="entry name" value="FAA_hydrolase_N"/>
    <property type="match status" value="1"/>
</dbReference>
<evidence type="ECO:0000256" key="10">
    <source>
        <dbReference type="ARBA" id="ARBA00022878"/>
    </source>
</evidence>
<dbReference type="Pfam" id="PF01557">
    <property type="entry name" value="FAA_hydrolase"/>
    <property type="match status" value="1"/>
</dbReference>
<keyword evidence="10 17" id="KW-0828">Tyrosine catabolism</keyword>
<feature type="binding site" evidence="16">
    <location>
        <position position="265"/>
    </location>
    <ligand>
        <name>Mg(2+)</name>
        <dbReference type="ChEBI" id="CHEBI:18420"/>
    </ligand>
</feature>
<reference evidence="20" key="1">
    <citation type="submission" date="2020-01" db="EMBL/GenBank/DDBJ databases">
        <title>Genome sequence of Kobresia littledalei, the first chromosome-level genome in the family Cyperaceae.</title>
        <authorList>
            <person name="Qu G."/>
        </authorList>
    </citation>
    <scope>NUCLEOTIDE SEQUENCE</scope>
    <source>
        <strain evidence="20">C.B.Clarke</strain>
        <tissue evidence="20">Leaf</tissue>
    </source>
</reference>
<comment type="cofactor">
    <cofactor evidence="17">
        <name>Mg(2+)</name>
        <dbReference type="ChEBI" id="CHEBI:18420"/>
    </cofactor>
    <cofactor evidence="17">
        <name>Ca(2+)</name>
        <dbReference type="ChEBI" id="CHEBI:29108"/>
    </cofactor>
</comment>
<keyword evidence="7 17" id="KW-0378">Hydrolase</keyword>
<dbReference type="InterPro" id="IPR036663">
    <property type="entry name" value="Fumarylacetoacetase_C_sf"/>
</dbReference>
<dbReference type="UniPathway" id="UPA00139">
    <property type="reaction ID" value="UER00341"/>
</dbReference>
<gene>
    <name evidence="20" type="ORF">FCM35_KLT14673</name>
</gene>
<evidence type="ECO:0000256" key="5">
    <source>
        <dbReference type="ARBA" id="ARBA00014741"/>
    </source>
</evidence>
<comment type="function">
    <text evidence="13">Converts fumarylacetoacetate to acetoacetate and fumarate. Involved in tyrosine catabolic pathway. Catalyzes the final step in the tyrosine degradation pathway.</text>
</comment>
<name>A0A833VDF8_9POAL</name>
<evidence type="ECO:0000256" key="1">
    <source>
        <dbReference type="ARBA" id="ARBA00000353"/>
    </source>
</evidence>
<feature type="binding site" evidence="16">
    <location>
        <position position="233"/>
    </location>
    <ligand>
        <name>Mg(2+)</name>
        <dbReference type="ChEBI" id="CHEBI:18420"/>
    </ligand>
</feature>
<dbReference type="InterPro" id="IPR015377">
    <property type="entry name" value="Fumarylacetoacetase_N"/>
</dbReference>
<dbReference type="PANTHER" id="PTHR43069">
    <property type="entry name" value="FUMARYLACETOACETASE"/>
    <property type="match status" value="1"/>
</dbReference>
<dbReference type="EC" id="3.7.1.2" evidence="4 17"/>
<comment type="pathway">
    <text evidence="2 17">Amino-acid degradation; L-phenylalanine degradation; acetoacetate and fumarate from L-phenylalanine: step 6/6.</text>
</comment>
<evidence type="ECO:0000256" key="3">
    <source>
        <dbReference type="ARBA" id="ARBA00010211"/>
    </source>
</evidence>
<evidence type="ECO:0000256" key="14">
    <source>
        <dbReference type="PIRSR" id="PIRSR605959-1"/>
    </source>
</evidence>
<sequence>MPTNLSSLNSQYQPLLFLLTPAFSLARKKVVEVSEGSHFPLENLPYGVFRPRSPVEGASVARPAVAIGDYVLDLSAVAEAGLFDGPHLKGSTCFSQPSLNKFLEMGRPAWKEARATLQKILSADKPVLRDNDALKKKCLVPMSEVEMVLPIVIGDYTDFYSSIHHAKNCGTMFRGAENAIPPNWYQLPIAYHGRSSSIVISGTDVIRPRGQGPPMGSSTPYFGPSMKLDFELEMAAVVGPGNELGKPIDVNNAADHIFGLVLMNDWSARDIQFWECVPLGPFLGKSFNTTVSPWIVTLDALEPFACDAPTQDPVPLPYLVEKAHENYDISLEVSIKPKDHDESTVVTKSNFKHLYWTVTQQLAHHTINGCNLRPGDLLGTGTISGPEPDSLGCLLEMTWNAQKTLSVGKSDRKFLEDGDEVIFTGCCKGKDYNVGFGTCTGRVLPALP</sequence>
<feature type="binding site" evidence="15">
    <location>
        <position position="174"/>
    </location>
    <ligand>
        <name>substrate</name>
    </ligand>
</feature>
<dbReference type="InterPro" id="IPR011234">
    <property type="entry name" value="Fumarylacetoacetase-like_C"/>
</dbReference>
<feature type="domain" description="Fumarylacetoacetase N-terminal" evidence="19">
    <location>
        <begin position="42"/>
        <end position="150"/>
    </location>
</feature>
<keyword evidence="21" id="KW-1185">Reference proteome</keyword>
<keyword evidence="9 16" id="KW-0460">Magnesium</keyword>
<evidence type="ECO:0000256" key="17">
    <source>
        <dbReference type="RuleBase" id="RU366008"/>
    </source>
</evidence>
<comment type="similarity">
    <text evidence="3 17">Belongs to the FAH family.</text>
</comment>
<dbReference type="NCBIfam" id="TIGR01266">
    <property type="entry name" value="fum_ac_acetase"/>
    <property type="match status" value="1"/>
</dbReference>
<dbReference type="AlphaFoldDB" id="A0A833VDF8"/>
<dbReference type="PANTHER" id="PTHR43069:SF2">
    <property type="entry name" value="FUMARYLACETOACETASE"/>
    <property type="match status" value="1"/>
</dbReference>
<dbReference type="GO" id="GO:0006572">
    <property type="term" value="P:L-tyrosine catabolic process"/>
    <property type="evidence" value="ECO:0007669"/>
    <property type="project" value="UniProtKB-UniRule"/>
</dbReference>
<evidence type="ECO:0000256" key="13">
    <source>
        <dbReference type="ARBA" id="ARBA00057625"/>
    </source>
</evidence>
<comment type="caution">
    <text evidence="20">The sequence shown here is derived from an EMBL/GenBank/DDBJ whole genome shotgun (WGS) entry which is preliminary data.</text>
</comment>
<feature type="binding site" evidence="15">
    <location>
        <position position="382"/>
    </location>
    <ligand>
        <name>substrate</name>
    </ligand>
</feature>
<dbReference type="GO" id="GO:0004334">
    <property type="term" value="F:fumarylacetoacetase activity"/>
    <property type="evidence" value="ECO:0007669"/>
    <property type="project" value="UniProtKB-UniRule"/>
</dbReference>
<accession>A0A833VDF8</accession>
<dbReference type="Gene3D" id="2.30.30.230">
    <property type="entry name" value="Fumarylacetoacetase, N-terminal domain"/>
    <property type="match status" value="1"/>
</dbReference>
<dbReference type="InterPro" id="IPR036462">
    <property type="entry name" value="Fumarylacetoacetase_N_sf"/>
</dbReference>
<proteinExistence type="inferred from homology"/>
<evidence type="ECO:0000256" key="2">
    <source>
        <dbReference type="ARBA" id="ARBA00004782"/>
    </source>
</evidence>
<keyword evidence="11 17" id="KW-0585">Phenylalanine catabolism</keyword>
<feature type="binding site" evidence="16">
    <location>
        <position position="289"/>
    </location>
    <ligand>
        <name>Mg(2+)</name>
        <dbReference type="ChEBI" id="CHEBI:18420"/>
    </ligand>
</feature>
<evidence type="ECO:0000256" key="11">
    <source>
        <dbReference type="ARBA" id="ARBA00023232"/>
    </source>
</evidence>
<organism evidence="20 21">
    <name type="scientific">Carex littledalei</name>
    <dbReference type="NCBI Taxonomy" id="544730"/>
    <lineage>
        <taxon>Eukaryota</taxon>
        <taxon>Viridiplantae</taxon>
        <taxon>Streptophyta</taxon>
        <taxon>Embryophyta</taxon>
        <taxon>Tracheophyta</taxon>
        <taxon>Spermatophyta</taxon>
        <taxon>Magnoliopsida</taxon>
        <taxon>Liliopsida</taxon>
        <taxon>Poales</taxon>
        <taxon>Cyperaceae</taxon>
        <taxon>Cyperoideae</taxon>
        <taxon>Cariceae</taxon>
        <taxon>Carex</taxon>
        <taxon>Carex subgen. Euthyceras</taxon>
    </lineage>
</organism>
<evidence type="ECO:0000256" key="6">
    <source>
        <dbReference type="ARBA" id="ARBA00022723"/>
    </source>
</evidence>
<feature type="binding site" evidence="16">
    <location>
        <position position="285"/>
    </location>
    <ligand>
        <name>Mg(2+)</name>
        <dbReference type="ChEBI" id="CHEBI:18420"/>
    </ligand>
</feature>
<feature type="binding site" evidence="15">
    <location>
        <position position="160"/>
    </location>
    <ligand>
        <name>substrate</name>
    </ligand>
</feature>
<dbReference type="Proteomes" id="UP000623129">
    <property type="component" value="Unassembled WGS sequence"/>
</dbReference>
<evidence type="ECO:0000259" key="18">
    <source>
        <dbReference type="Pfam" id="PF01557"/>
    </source>
</evidence>
<feature type="domain" description="Fumarylacetoacetase-like C-terminal" evidence="18">
    <location>
        <begin position="157"/>
        <end position="443"/>
    </location>
</feature>
<evidence type="ECO:0000256" key="12">
    <source>
        <dbReference type="ARBA" id="ARBA00031740"/>
    </source>
</evidence>
<dbReference type="EMBL" id="SWLB01000027">
    <property type="protein sequence ID" value="KAF3321420.1"/>
    <property type="molecule type" value="Genomic_DNA"/>
</dbReference>
<evidence type="ECO:0000313" key="21">
    <source>
        <dbReference type="Proteomes" id="UP000623129"/>
    </source>
</evidence>
<feature type="binding site" evidence="16">
    <location>
        <position position="231"/>
    </location>
    <ligand>
        <name>Ca(2+)</name>
        <dbReference type="ChEBI" id="CHEBI:29108"/>
    </ligand>
</feature>
<evidence type="ECO:0000256" key="7">
    <source>
        <dbReference type="ARBA" id="ARBA00022801"/>
    </source>
</evidence>
<dbReference type="InterPro" id="IPR005959">
    <property type="entry name" value="Fumarylacetoacetase"/>
</dbReference>
<dbReference type="FunFam" id="3.90.850.10:FF:000004">
    <property type="entry name" value="Fumarylacetoacetase"/>
    <property type="match status" value="1"/>
</dbReference>
<dbReference type="GO" id="GO:1902000">
    <property type="term" value="P:homogentisate catabolic process"/>
    <property type="evidence" value="ECO:0007669"/>
    <property type="project" value="TreeGrafter"/>
</dbReference>
<evidence type="ECO:0000256" key="16">
    <source>
        <dbReference type="PIRSR" id="PIRSR605959-3"/>
    </source>
</evidence>
<evidence type="ECO:0000259" key="19">
    <source>
        <dbReference type="Pfam" id="PF09298"/>
    </source>
</evidence>
<feature type="active site" description="Proton acceptor" evidence="14">
    <location>
        <position position="165"/>
    </location>
</feature>
<evidence type="ECO:0000256" key="15">
    <source>
        <dbReference type="PIRSR" id="PIRSR605959-2"/>
    </source>
</evidence>
<dbReference type="Gene3D" id="3.90.850.10">
    <property type="entry name" value="Fumarylacetoacetase-like, C-terminal domain"/>
    <property type="match status" value="1"/>
</dbReference>
<feature type="binding site" evidence="15">
    <location>
        <position position="272"/>
    </location>
    <ligand>
        <name>substrate</name>
    </ligand>
</feature>
<evidence type="ECO:0000256" key="9">
    <source>
        <dbReference type="ARBA" id="ARBA00022842"/>
    </source>
</evidence>
<feature type="binding site" evidence="16">
    <location>
        <position position="265"/>
    </location>
    <ligand>
        <name>Ca(2+)</name>
        <dbReference type="ChEBI" id="CHEBI:29108"/>
    </ligand>
</feature>
<feature type="binding site" evidence="16">
    <location>
        <position position="158"/>
    </location>
    <ligand>
        <name>Ca(2+)</name>
        <dbReference type="ChEBI" id="CHEBI:29108"/>
    </ligand>
</feature>
<comment type="catalytic activity">
    <reaction evidence="1 17">
        <text>4-fumarylacetoacetate + H2O = acetoacetate + fumarate + H(+)</text>
        <dbReference type="Rhea" id="RHEA:10244"/>
        <dbReference type="ChEBI" id="CHEBI:13705"/>
        <dbReference type="ChEBI" id="CHEBI:15377"/>
        <dbReference type="ChEBI" id="CHEBI:15378"/>
        <dbReference type="ChEBI" id="CHEBI:18034"/>
        <dbReference type="ChEBI" id="CHEBI:29806"/>
        <dbReference type="EC" id="3.7.1.2"/>
    </reaction>
</comment>
<keyword evidence="8 16" id="KW-0106">Calcium</keyword>
<evidence type="ECO:0000313" key="20">
    <source>
        <dbReference type="EMBL" id="KAF3321420.1"/>
    </source>
</evidence>
<dbReference type="SUPFAM" id="SSF63433">
    <property type="entry name" value="Fumarylacetoacetate hydrolase, FAH, N-terminal domain"/>
    <property type="match status" value="1"/>
</dbReference>
<dbReference type="FunFam" id="2.30.30.230:FF:000002">
    <property type="entry name" value="Fumarylacetoacetase"/>
    <property type="match status" value="1"/>
</dbReference>
<protein>
    <recommendedName>
        <fullName evidence="5 17">Fumarylacetoacetase</fullName>
        <ecNumber evidence="4 17">3.7.1.2</ecNumber>
    </recommendedName>
    <alternativeName>
        <fullName evidence="12 17">Fumarylacetoacetate hydrolase</fullName>
    </alternativeName>
</protein>
<dbReference type="SUPFAM" id="SSF56529">
    <property type="entry name" value="FAH"/>
    <property type="match status" value="1"/>
</dbReference>
<dbReference type="GO" id="GO:0006559">
    <property type="term" value="P:L-phenylalanine catabolic process"/>
    <property type="evidence" value="ECO:0007669"/>
    <property type="project" value="UniProtKB-UniRule"/>
</dbReference>
<dbReference type="OrthoDB" id="9971669at2759"/>
<keyword evidence="6 16" id="KW-0479">Metal-binding</keyword>
<evidence type="ECO:0000256" key="4">
    <source>
        <dbReference type="ARBA" id="ARBA00012094"/>
    </source>
</evidence>
<evidence type="ECO:0000256" key="8">
    <source>
        <dbReference type="ARBA" id="ARBA00022837"/>
    </source>
</evidence>